<dbReference type="AlphaFoldDB" id="A0AAD9Q4H3"/>
<keyword evidence="4" id="KW-0963">Cytoplasm</keyword>
<reference evidence="11" key="2">
    <citation type="journal article" date="2023" name="Science">
        <title>Genomic signatures of disease resistance in endangered staghorn corals.</title>
        <authorList>
            <person name="Vollmer S.V."/>
            <person name="Selwyn J.D."/>
            <person name="Despard B.A."/>
            <person name="Roesel C.L."/>
        </authorList>
    </citation>
    <scope>NUCLEOTIDE SEQUENCE</scope>
    <source>
        <strain evidence="11">K2</strain>
    </source>
</reference>
<keyword evidence="5" id="KW-0130">Cell adhesion</keyword>
<evidence type="ECO:0000256" key="9">
    <source>
        <dbReference type="SAM" id="Coils"/>
    </source>
</evidence>
<keyword evidence="6" id="KW-0965">Cell junction</keyword>
<keyword evidence="8" id="KW-0206">Cytoskeleton</keyword>
<evidence type="ECO:0000256" key="4">
    <source>
        <dbReference type="ARBA" id="ARBA00022490"/>
    </source>
</evidence>
<comment type="caution">
    <text evidence="11">The sequence shown here is derived from an EMBL/GenBank/DDBJ whole genome shotgun (WGS) entry which is preliminary data.</text>
</comment>
<reference evidence="11" key="1">
    <citation type="journal article" date="2023" name="G3 (Bethesda)">
        <title>Whole genome assembly and annotation of the endangered Caribbean coral Acropora cervicornis.</title>
        <authorList>
            <person name="Selwyn J.D."/>
            <person name="Vollmer S.V."/>
        </authorList>
    </citation>
    <scope>NUCLEOTIDE SEQUENCE</scope>
    <source>
        <strain evidence="11">K2</strain>
    </source>
</reference>
<dbReference type="InterPro" id="IPR052300">
    <property type="entry name" value="Adhesion_Centrosome_assoc"/>
</dbReference>
<evidence type="ECO:0000256" key="10">
    <source>
        <dbReference type="SAM" id="MobiDB-lite"/>
    </source>
</evidence>
<dbReference type="EMBL" id="JARQWQ010000068">
    <property type="protein sequence ID" value="KAK2554607.1"/>
    <property type="molecule type" value="Genomic_DNA"/>
</dbReference>
<evidence type="ECO:0000256" key="5">
    <source>
        <dbReference type="ARBA" id="ARBA00022889"/>
    </source>
</evidence>
<dbReference type="Pfam" id="PF11559">
    <property type="entry name" value="ADIP"/>
    <property type="match status" value="1"/>
</dbReference>
<evidence type="ECO:0000256" key="2">
    <source>
        <dbReference type="ARBA" id="ARBA00004300"/>
    </source>
</evidence>
<feature type="coiled-coil region" evidence="9">
    <location>
        <begin position="256"/>
        <end position="290"/>
    </location>
</feature>
<evidence type="ECO:0000256" key="3">
    <source>
        <dbReference type="ARBA" id="ARBA00009291"/>
    </source>
</evidence>
<feature type="coiled-coil region" evidence="9">
    <location>
        <begin position="128"/>
        <end position="190"/>
    </location>
</feature>
<dbReference type="GO" id="GO:0070161">
    <property type="term" value="C:anchoring junction"/>
    <property type="evidence" value="ECO:0007669"/>
    <property type="project" value="UniProtKB-SubCell"/>
</dbReference>
<comment type="similarity">
    <text evidence="3">Belongs to the ADIP family.</text>
</comment>
<gene>
    <name evidence="11" type="ORF">P5673_023837</name>
</gene>
<dbReference type="PANTHER" id="PTHR46507:SF4">
    <property type="entry name" value="SSX FAMILY MEMBER 2 INTERACTING PROTEIN"/>
    <property type="match status" value="1"/>
</dbReference>
<evidence type="ECO:0000313" key="12">
    <source>
        <dbReference type="Proteomes" id="UP001249851"/>
    </source>
</evidence>
<dbReference type="InterPro" id="IPR021622">
    <property type="entry name" value="Afadin/alpha-actinin-bd"/>
</dbReference>
<feature type="region of interest" description="Disordered" evidence="10">
    <location>
        <begin position="291"/>
        <end position="320"/>
    </location>
</feature>
<dbReference type="GO" id="GO:0036064">
    <property type="term" value="C:ciliary basal body"/>
    <property type="evidence" value="ECO:0007669"/>
    <property type="project" value="TreeGrafter"/>
</dbReference>
<accession>A0AAD9Q4H3</accession>
<dbReference type="Proteomes" id="UP001249851">
    <property type="component" value="Unassembled WGS sequence"/>
</dbReference>
<evidence type="ECO:0000256" key="8">
    <source>
        <dbReference type="ARBA" id="ARBA00023212"/>
    </source>
</evidence>
<keyword evidence="7 9" id="KW-0175">Coiled coil</keyword>
<feature type="region of interest" description="Disordered" evidence="10">
    <location>
        <begin position="352"/>
        <end position="371"/>
    </location>
</feature>
<dbReference type="GO" id="GO:0035735">
    <property type="term" value="P:intraciliary transport involved in cilium assembly"/>
    <property type="evidence" value="ECO:0007669"/>
    <property type="project" value="TreeGrafter"/>
</dbReference>
<proteinExistence type="inferred from homology"/>
<comment type="subcellular location">
    <subcellularLocation>
        <location evidence="1">Cell junction</location>
    </subcellularLocation>
    <subcellularLocation>
        <location evidence="2">Cytoplasm</location>
        <location evidence="2">Cytoskeleton</location>
        <location evidence="2">Microtubule organizing center</location>
        <location evidence="2">Centrosome</location>
    </subcellularLocation>
</comment>
<protein>
    <submittedName>
        <fullName evidence="11">Afadin- and alpha-actinin-binding protein A</fullName>
    </submittedName>
</protein>
<sequence length="583" mass="67245">MNENVQDWGEFVNRYTSCSSRNSSPDRDTVFGDVKRTPSPGLPLFSLSDKHFCRRDNIDQCLAYLNQEFGVLGFSSLFTPSRNGSGPPDTFDIVKLINCTYELLQQQQRSAKQRTDLEEKNLRSECDNEHLIQTQKRLKEQLEAAQREIAMGNERERQLQSKLLKTKEDLKLEREELKKTKANVVHLQKQYDHEGRKKEREFNKLKDRIHQLLTDKSQEKKVGLDILNLVKRPSGQRATWKTGTAKNEEEMYRVLITGYEERQKELMVENNDLRESLQSMQTELINLLNHHDEDQSEHTDNEAEEREPSESGSIEELSTGHFHMPYDLVREGIEKNLREKWRLLKCRLEEASKVSNNGSSDQDCSKESLQGKIKSPTKDSLFLTDPELLEEKEKFSSDREFFNEQRAAMENQRKQLTDAAIKLGHERKKFEEERASFYKAQLLTPVRKQSNGGRSSKCLRLQFSSASFSPAPRNLFPSSETRVSLKIPRDGPIENPSTDDLYKALSLTPDKSQEINEFNETPLKAYSSEDGSCQRSLSLTKNASSVDSMKENYCDAKQARRINEHAQNVKKALQMQQSSSSDL</sequence>
<dbReference type="GO" id="GO:0034451">
    <property type="term" value="C:centriolar satellite"/>
    <property type="evidence" value="ECO:0007669"/>
    <property type="project" value="TreeGrafter"/>
</dbReference>
<evidence type="ECO:0000313" key="11">
    <source>
        <dbReference type="EMBL" id="KAK2554607.1"/>
    </source>
</evidence>
<evidence type="ECO:0000256" key="1">
    <source>
        <dbReference type="ARBA" id="ARBA00004282"/>
    </source>
</evidence>
<evidence type="ECO:0000256" key="7">
    <source>
        <dbReference type="ARBA" id="ARBA00023054"/>
    </source>
</evidence>
<keyword evidence="12" id="KW-1185">Reference proteome</keyword>
<name>A0AAD9Q4H3_ACRCE</name>
<dbReference type="PANTHER" id="PTHR46507">
    <property type="entry name" value="AFADIN- AND ALPHA-ACTININ-BINDING PROTEIN"/>
    <property type="match status" value="1"/>
</dbReference>
<feature type="coiled-coil region" evidence="9">
    <location>
        <begin position="399"/>
        <end position="433"/>
    </location>
</feature>
<feature type="compositionally biased region" description="Polar residues" evidence="10">
    <location>
        <begin position="353"/>
        <end position="362"/>
    </location>
</feature>
<evidence type="ECO:0000256" key="6">
    <source>
        <dbReference type="ARBA" id="ARBA00022949"/>
    </source>
</evidence>
<dbReference type="GO" id="GO:0007155">
    <property type="term" value="P:cell adhesion"/>
    <property type="evidence" value="ECO:0007669"/>
    <property type="project" value="UniProtKB-KW"/>
</dbReference>
<feature type="compositionally biased region" description="Basic and acidic residues" evidence="10">
    <location>
        <begin position="291"/>
        <end position="309"/>
    </location>
</feature>
<organism evidence="11 12">
    <name type="scientific">Acropora cervicornis</name>
    <name type="common">Staghorn coral</name>
    <dbReference type="NCBI Taxonomy" id="6130"/>
    <lineage>
        <taxon>Eukaryota</taxon>
        <taxon>Metazoa</taxon>
        <taxon>Cnidaria</taxon>
        <taxon>Anthozoa</taxon>
        <taxon>Hexacorallia</taxon>
        <taxon>Scleractinia</taxon>
        <taxon>Astrocoeniina</taxon>
        <taxon>Acroporidae</taxon>
        <taxon>Acropora</taxon>
    </lineage>
</organism>